<dbReference type="CDD" id="cd06327">
    <property type="entry name" value="PBP1_SBP-like"/>
    <property type="match status" value="1"/>
</dbReference>
<protein>
    <submittedName>
        <fullName evidence="5">ABC transporter substrate-binding protein</fullName>
    </submittedName>
</protein>
<evidence type="ECO:0000313" key="5">
    <source>
        <dbReference type="EMBL" id="MBR0680006.1"/>
    </source>
</evidence>
<dbReference type="Gene3D" id="3.40.50.2300">
    <property type="match status" value="2"/>
</dbReference>
<keyword evidence="2" id="KW-0732">Signal</keyword>
<dbReference type="InterPro" id="IPR028082">
    <property type="entry name" value="Peripla_BP_I"/>
</dbReference>
<name>A0A9X9X8H0_9PROT</name>
<comment type="caution">
    <text evidence="5">The sequence shown here is derived from an EMBL/GenBank/DDBJ whole genome shotgun (WGS) entry which is preliminary data.</text>
</comment>
<feature type="domain" description="Leucine-binding protein" evidence="4">
    <location>
        <begin position="34"/>
        <end position="370"/>
    </location>
</feature>
<keyword evidence="3" id="KW-0029">Amino-acid transport</keyword>
<sequence length="406" mass="43463">MNRRHLLAGAAAVPLAAIRPSAGRAQSGISDGVVKIGVLDDMSGVFADQQGMGDVVSARLAIEDFGGRVNGMPIELVHGDLQNRADVGMSIARRWYDQEKVDAIFGLGNSAVALAVQNLAREKQKVDIVIAAGTTDLTGKDCSPYGVHWTYDNYALSRGTVGAVMQGGGRRWYFITSDYAFGHSLEANATAVIRQLGGQVMGSTRAPLGETDYSSHLVRAAGSGANVVGIAAAGTDLINIVKQMGEFGLNRRGIQPAALLCLLTNIKAIGLDTAQGMVFTEAYYWDQNDATRAYAQRFQRIHGRPPTMFQASMWGAVTHYLKAVQAAGTDAAAAVMAKMRETPINDFMTANGTIRADGRVIRDMYLMRAKQPSQARGEWDLLEVAQAIPGNEAYRPLAEGGCPLIR</sequence>
<reference evidence="5" key="2">
    <citation type="journal article" date="2021" name="Syst. Appl. Microbiol.">
        <title>Roseomonas hellenica sp. nov., isolated from roots of wild-growing Alkanna tinctoria.</title>
        <authorList>
            <person name="Rat A."/>
            <person name="Naranjo H.D."/>
            <person name="Lebbe L."/>
            <person name="Cnockaert M."/>
            <person name="Krigas N."/>
            <person name="Grigoriadou K."/>
            <person name="Maloupa E."/>
            <person name="Willems A."/>
        </authorList>
    </citation>
    <scope>NUCLEOTIDE SEQUENCE</scope>
    <source>
        <strain evidence="5">LMG 31228</strain>
    </source>
</reference>
<dbReference type="InterPro" id="IPR028081">
    <property type="entry name" value="Leu-bd"/>
</dbReference>
<dbReference type="GO" id="GO:0006865">
    <property type="term" value="P:amino acid transport"/>
    <property type="evidence" value="ECO:0007669"/>
    <property type="project" value="UniProtKB-KW"/>
</dbReference>
<evidence type="ECO:0000259" key="4">
    <source>
        <dbReference type="Pfam" id="PF13458"/>
    </source>
</evidence>
<dbReference type="Proteomes" id="UP001138709">
    <property type="component" value="Unassembled WGS sequence"/>
</dbReference>
<organism evidence="5 6">
    <name type="scientific">Neoroseomonas eburnea</name>
    <dbReference type="NCBI Taxonomy" id="1346889"/>
    <lineage>
        <taxon>Bacteria</taxon>
        <taxon>Pseudomonadati</taxon>
        <taxon>Pseudomonadota</taxon>
        <taxon>Alphaproteobacteria</taxon>
        <taxon>Acetobacterales</taxon>
        <taxon>Acetobacteraceae</taxon>
        <taxon>Neoroseomonas</taxon>
    </lineage>
</organism>
<reference evidence="5" key="1">
    <citation type="submission" date="2020-01" db="EMBL/GenBank/DDBJ databases">
        <authorList>
            <person name="Rat A."/>
        </authorList>
    </citation>
    <scope>NUCLEOTIDE SEQUENCE</scope>
    <source>
        <strain evidence="5">LMG 31228</strain>
    </source>
</reference>
<gene>
    <name evidence="5" type="ORF">GXW74_05870</name>
</gene>
<dbReference type="EMBL" id="JAAEDL010000004">
    <property type="protein sequence ID" value="MBR0680006.1"/>
    <property type="molecule type" value="Genomic_DNA"/>
</dbReference>
<dbReference type="PANTHER" id="PTHR30483">
    <property type="entry name" value="LEUCINE-SPECIFIC-BINDING PROTEIN"/>
    <property type="match status" value="1"/>
</dbReference>
<proteinExistence type="inferred from homology"/>
<dbReference type="PANTHER" id="PTHR30483:SF6">
    <property type="entry name" value="PERIPLASMIC BINDING PROTEIN OF ABC TRANSPORTER FOR NATURAL AMINO ACIDS"/>
    <property type="match status" value="1"/>
</dbReference>
<dbReference type="Pfam" id="PF13458">
    <property type="entry name" value="Peripla_BP_6"/>
    <property type="match status" value="1"/>
</dbReference>
<evidence type="ECO:0000256" key="2">
    <source>
        <dbReference type="ARBA" id="ARBA00022729"/>
    </source>
</evidence>
<dbReference type="RefSeq" id="WP_211845531.1">
    <property type="nucleotide sequence ID" value="NZ_JAAEDL010000004.1"/>
</dbReference>
<dbReference type="SUPFAM" id="SSF53822">
    <property type="entry name" value="Periplasmic binding protein-like I"/>
    <property type="match status" value="1"/>
</dbReference>
<dbReference type="AlphaFoldDB" id="A0A9X9X8H0"/>
<evidence type="ECO:0000313" key="6">
    <source>
        <dbReference type="Proteomes" id="UP001138709"/>
    </source>
</evidence>
<comment type="similarity">
    <text evidence="1">Belongs to the leucine-binding protein family.</text>
</comment>
<keyword evidence="3" id="KW-0813">Transport</keyword>
<dbReference type="InterPro" id="IPR051010">
    <property type="entry name" value="BCAA_transport"/>
</dbReference>
<evidence type="ECO:0000256" key="3">
    <source>
        <dbReference type="ARBA" id="ARBA00022970"/>
    </source>
</evidence>
<keyword evidence="6" id="KW-1185">Reference proteome</keyword>
<accession>A0A9X9X8H0</accession>
<evidence type="ECO:0000256" key="1">
    <source>
        <dbReference type="ARBA" id="ARBA00010062"/>
    </source>
</evidence>